<name>A0A1V4SYD5_9CLOT</name>
<comment type="caution">
    <text evidence="2">The sequence shown here is derived from an EMBL/GenBank/DDBJ whole genome shotgun (WGS) entry which is preliminary data.</text>
</comment>
<accession>A0A1V4SYD5</accession>
<evidence type="ECO:0000313" key="2">
    <source>
        <dbReference type="EMBL" id="OPX49148.1"/>
    </source>
</evidence>
<feature type="transmembrane region" description="Helical" evidence="1">
    <location>
        <begin position="43"/>
        <end position="65"/>
    </location>
</feature>
<reference evidence="2 3" key="1">
    <citation type="submission" date="2016-02" db="EMBL/GenBank/DDBJ databases">
        <title>Genome sequence of Clostridium thermobutyricum DSM 4928.</title>
        <authorList>
            <person name="Poehlein A."/>
            <person name="Daniel R."/>
        </authorList>
    </citation>
    <scope>NUCLEOTIDE SEQUENCE [LARGE SCALE GENOMIC DNA]</scope>
    <source>
        <strain evidence="2 3">DSM 4928</strain>
    </source>
</reference>
<keyword evidence="1" id="KW-0472">Membrane</keyword>
<organism evidence="2 3">
    <name type="scientific">Clostridium thermobutyricum DSM 4928</name>
    <dbReference type="NCBI Taxonomy" id="1121339"/>
    <lineage>
        <taxon>Bacteria</taxon>
        <taxon>Bacillati</taxon>
        <taxon>Bacillota</taxon>
        <taxon>Clostridia</taxon>
        <taxon>Eubacteriales</taxon>
        <taxon>Clostridiaceae</taxon>
        <taxon>Clostridium</taxon>
    </lineage>
</organism>
<keyword evidence="1" id="KW-1133">Transmembrane helix</keyword>
<dbReference type="RefSeq" id="WP_080022195.1">
    <property type="nucleotide sequence ID" value="NZ_LTAY01000026.1"/>
</dbReference>
<dbReference type="EMBL" id="LTAY01000026">
    <property type="protein sequence ID" value="OPX49148.1"/>
    <property type="molecule type" value="Genomic_DNA"/>
</dbReference>
<proteinExistence type="predicted"/>
<keyword evidence="1" id="KW-0812">Transmembrane</keyword>
<sequence>MFLFICNIIVPLLFVIYNIVYYFKKKVIYTLKNDDFIIINDDFYKIQLIVSCVNAISVSILLFAWQKYSFSFGLFLFIAVFWSFNYLIKVIAAWKDTIR</sequence>
<evidence type="ECO:0000313" key="3">
    <source>
        <dbReference type="Proteomes" id="UP000191448"/>
    </source>
</evidence>
<dbReference type="AlphaFoldDB" id="A0A1V4SYD5"/>
<dbReference type="OrthoDB" id="9980611at2"/>
<gene>
    <name evidence="2" type="ORF">CLTHE_09020</name>
</gene>
<evidence type="ECO:0000256" key="1">
    <source>
        <dbReference type="SAM" id="Phobius"/>
    </source>
</evidence>
<feature type="transmembrane region" description="Helical" evidence="1">
    <location>
        <begin position="72"/>
        <end position="94"/>
    </location>
</feature>
<protein>
    <submittedName>
        <fullName evidence="2">Uncharacterized protein</fullName>
    </submittedName>
</protein>
<dbReference type="Proteomes" id="UP000191448">
    <property type="component" value="Unassembled WGS sequence"/>
</dbReference>
<feature type="transmembrane region" description="Helical" evidence="1">
    <location>
        <begin position="5"/>
        <end position="23"/>
    </location>
</feature>